<dbReference type="Pfam" id="PF08238">
    <property type="entry name" value="Sel1"/>
    <property type="match status" value="8"/>
</dbReference>
<feature type="region of interest" description="Disordered" evidence="2">
    <location>
        <begin position="355"/>
        <end position="375"/>
    </location>
</feature>
<gene>
    <name evidence="3" type="ORF">DFQ27_008023</name>
</gene>
<keyword evidence="4" id="KW-1185">Reference proteome</keyword>
<dbReference type="Gene3D" id="1.25.40.10">
    <property type="entry name" value="Tetratricopeptide repeat domain"/>
    <property type="match status" value="3"/>
</dbReference>
<dbReference type="Proteomes" id="UP000807716">
    <property type="component" value="Unassembled WGS sequence"/>
</dbReference>
<accession>A0A9P6PTH1</accession>
<feature type="compositionally biased region" description="Gly residues" evidence="2">
    <location>
        <begin position="357"/>
        <end position="369"/>
    </location>
</feature>
<dbReference type="PANTHER" id="PTHR11102">
    <property type="entry name" value="SEL-1-LIKE PROTEIN"/>
    <property type="match status" value="1"/>
</dbReference>
<evidence type="ECO:0008006" key="5">
    <source>
        <dbReference type="Google" id="ProtNLM"/>
    </source>
</evidence>
<dbReference type="InterPro" id="IPR006597">
    <property type="entry name" value="Sel1-like"/>
</dbReference>
<name>A0A9P6PTH1_9FUNG</name>
<organism evidence="3 4">
    <name type="scientific">Actinomortierella ambigua</name>
    <dbReference type="NCBI Taxonomy" id="1343610"/>
    <lineage>
        <taxon>Eukaryota</taxon>
        <taxon>Fungi</taxon>
        <taxon>Fungi incertae sedis</taxon>
        <taxon>Mucoromycota</taxon>
        <taxon>Mortierellomycotina</taxon>
        <taxon>Mortierellomycetes</taxon>
        <taxon>Mortierellales</taxon>
        <taxon>Mortierellaceae</taxon>
        <taxon>Actinomortierella</taxon>
    </lineage>
</organism>
<comment type="caution">
    <text evidence="3">The sequence shown here is derived from an EMBL/GenBank/DDBJ whole genome shotgun (WGS) entry which is preliminary data.</text>
</comment>
<dbReference type="InterPro" id="IPR011990">
    <property type="entry name" value="TPR-like_helical_dom_sf"/>
</dbReference>
<evidence type="ECO:0000256" key="2">
    <source>
        <dbReference type="SAM" id="MobiDB-lite"/>
    </source>
</evidence>
<evidence type="ECO:0000313" key="3">
    <source>
        <dbReference type="EMBL" id="KAG0252511.1"/>
    </source>
</evidence>
<dbReference type="AlphaFoldDB" id="A0A9P6PTH1"/>
<proteinExistence type="inferred from homology"/>
<dbReference type="PANTHER" id="PTHR11102:SF160">
    <property type="entry name" value="ERAD-ASSOCIATED E3 UBIQUITIN-PROTEIN LIGASE COMPONENT HRD3"/>
    <property type="match status" value="1"/>
</dbReference>
<dbReference type="EMBL" id="JAAAJB010000656">
    <property type="protein sequence ID" value="KAG0252511.1"/>
    <property type="molecule type" value="Genomic_DNA"/>
</dbReference>
<evidence type="ECO:0000256" key="1">
    <source>
        <dbReference type="ARBA" id="ARBA00038101"/>
    </source>
</evidence>
<sequence length="441" mass="48936">MVRLDYNPDKPKDLVELFDAVEHDDTPTQALLDLALGCIGNSMVPNGYNIAFYCLLQAAKRGHVDAQRRVGIMLYNNSLSAATHPAMHLQHQCQHLGAAFWLREAATQGNLESMYILGSMYAKGTGGAQLDPFQARTWLTLAAEQGHCPSQHMLSQMYESHAFSGEGGDGSGGWADTTPAYTQDRHCHHSNNDHSNNHNINHSNNDDSDEIQAVYWLRQAANQGFHESMYRLGERHWMGHGVEQDVRQAIDLYQTPARAGYAGAQYRLAWAYSVGQGVEACDETARKWCAESAKRNHLPCGLALGLFFELGLGGAQNNMQALAWYHRTSARGVDDAQRHFDCLVARHRFLQQEAVSGGEGNGDGEGGNGPKTDENTTAWYRRAFEQGFAAAACCLGVIYEKGMFGVSIDIDQAMDWYNKGVERGCRHLESRMKYLRGRGTR</sequence>
<dbReference type="OrthoDB" id="509488at2759"/>
<evidence type="ECO:0000313" key="4">
    <source>
        <dbReference type="Proteomes" id="UP000807716"/>
    </source>
</evidence>
<comment type="similarity">
    <text evidence="1">Belongs to the sel-1 family.</text>
</comment>
<reference evidence="3" key="1">
    <citation type="journal article" date="2020" name="Fungal Divers.">
        <title>Resolving the Mortierellaceae phylogeny through synthesis of multi-gene phylogenetics and phylogenomics.</title>
        <authorList>
            <person name="Vandepol N."/>
            <person name="Liber J."/>
            <person name="Desiro A."/>
            <person name="Na H."/>
            <person name="Kennedy M."/>
            <person name="Barry K."/>
            <person name="Grigoriev I.V."/>
            <person name="Miller A.N."/>
            <person name="O'Donnell K."/>
            <person name="Stajich J.E."/>
            <person name="Bonito G."/>
        </authorList>
    </citation>
    <scope>NUCLEOTIDE SEQUENCE</scope>
    <source>
        <strain evidence="3">BC1065</strain>
    </source>
</reference>
<dbReference type="SUPFAM" id="SSF81901">
    <property type="entry name" value="HCP-like"/>
    <property type="match status" value="3"/>
</dbReference>
<feature type="region of interest" description="Disordered" evidence="2">
    <location>
        <begin position="186"/>
        <end position="205"/>
    </location>
</feature>
<dbReference type="SMART" id="SM00671">
    <property type="entry name" value="SEL1"/>
    <property type="match status" value="6"/>
</dbReference>
<dbReference type="InterPro" id="IPR050767">
    <property type="entry name" value="Sel1_AlgK"/>
</dbReference>
<protein>
    <recommendedName>
        <fullName evidence="5">HCP-like protein</fullName>
    </recommendedName>
</protein>